<evidence type="ECO:0000256" key="6">
    <source>
        <dbReference type="ARBA" id="ARBA00022490"/>
    </source>
</evidence>
<dbReference type="PANTHER" id="PTHR46822">
    <property type="entry name" value="COILED-COIL ALPHA-HELICAL ROD PROTEIN 1"/>
    <property type="match status" value="1"/>
</dbReference>
<evidence type="ECO:0000256" key="11">
    <source>
        <dbReference type="SAM" id="Coils"/>
    </source>
</evidence>
<keyword evidence="7" id="KW-0221">Differentiation</keyword>
<dbReference type="GO" id="GO:0005737">
    <property type="term" value="C:cytoplasm"/>
    <property type="evidence" value="ECO:0007669"/>
    <property type="project" value="UniProtKB-SubCell"/>
</dbReference>
<keyword evidence="8 11" id="KW-0175">Coiled coil</keyword>
<dbReference type="PANTHER" id="PTHR46822:SF1">
    <property type="entry name" value="COILED-COIL ALPHA-HELICAL ROD PROTEIN 1"/>
    <property type="match status" value="1"/>
</dbReference>
<organism evidence="13 14">
    <name type="scientific">Leptobrachium leishanense</name>
    <name type="common">Leishan spiny toad</name>
    <dbReference type="NCBI Taxonomy" id="445787"/>
    <lineage>
        <taxon>Eukaryota</taxon>
        <taxon>Metazoa</taxon>
        <taxon>Chordata</taxon>
        <taxon>Craniata</taxon>
        <taxon>Vertebrata</taxon>
        <taxon>Euteleostomi</taxon>
        <taxon>Amphibia</taxon>
        <taxon>Batrachia</taxon>
        <taxon>Anura</taxon>
        <taxon>Pelobatoidea</taxon>
        <taxon>Megophryidae</taxon>
        <taxon>Leptobrachium</taxon>
    </lineage>
</organism>
<dbReference type="GeneTree" id="ENSGT00940000153251"/>
<evidence type="ECO:0000256" key="2">
    <source>
        <dbReference type="ARBA" id="ARBA00004123"/>
    </source>
</evidence>
<feature type="region of interest" description="Disordered" evidence="12">
    <location>
        <begin position="735"/>
        <end position="754"/>
    </location>
</feature>
<evidence type="ECO:0000256" key="12">
    <source>
        <dbReference type="SAM" id="MobiDB-lite"/>
    </source>
</evidence>
<feature type="compositionally biased region" description="Pro residues" evidence="12">
    <location>
        <begin position="37"/>
        <end position="56"/>
    </location>
</feature>
<dbReference type="InterPro" id="IPR009800">
    <property type="entry name" value="HCR"/>
</dbReference>
<dbReference type="GO" id="GO:0030154">
    <property type="term" value="P:cell differentiation"/>
    <property type="evidence" value="ECO:0007669"/>
    <property type="project" value="UniProtKB-KW"/>
</dbReference>
<dbReference type="GO" id="GO:0006611">
    <property type="term" value="P:protein export from nucleus"/>
    <property type="evidence" value="ECO:0007669"/>
    <property type="project" value="TreeGrafter"/>
</dbReference>
<accession>A0A8C5QPZ5</accession>
<feature type="compositionally biased region" description="Basic and acidic residues" evidence="12">
    <location>
        <begin position="77"/>
        <end position="95"/>
    </location>
</feature>
<feature type="coiled-coil region" evidence="11">
    <location>
        <begin position="260"/>
        <end position="294"/>
    </location>
</feature>
<comment type="function">
    <text evidence="1">May be a regulator of keratinocyte proliferation or differentiation.</text>
</comment>
<evidence type="ECO:0000256" key="5">
    <source>
        <dbReference type="ARBA" id="ARBA00022473"/>
    </source>
</evidence>
<evidence type="ECO:0000256" key="1">
    <source>
        <dbReference type="ARBA" id="ARBA00003936"/>
    </source>
</evidence>
<protein>
    <recommendedName>
        <fullName evidence="4">Coiled-coil alpha-helical rod protein 1</fullName>
    </recommendedName>
    <alternativeName>
        <fullName evidence="10">Alpha-helical coiled-coil rod protein</fullName>
    </alternativeName>
</protein>
<evidence type="ECO:0000313" key="14">
    <source>
        <dbReference type="Proteomes" id="UP000694569"/>
    </source>
</evidence>
<feature type="region of interest" description="Disordered" evidence="12">
    <location>
        <begin position="566"/>
        <end position="586"/>
    </location>
</feature>
<dbReference type="GO" id="GO:0005634">
    <property type="term" value="C:nucleus"/>
    <property type="evidence" value="ECO:0007669"/>
    <property type="project" value="UniProtKB-SubCell"/>
</dbReference>
<name>A0A8C5QPZ5_9ANUR</name>
<feature type="region of interest" description="Disordered" evidence="12">
    <location>
        <begin position="77"/>
        <end position="103"/>
    </location>
</feature>
<feature type="coiled-coil region" evidence="11">
    <location>
        <begin position="659"/>
        <end position="686"/>
    </location>
</feature>
<feature type="region of interest" description="Disordered" evidence="12">
    <location>
        <begin position="148"/>
        <end position="169"/>
    </location>
</feature>
<evidence type="ECO:0000256" key="8">
    <source>
        <dbReference type="ARBA" id="ARBA00023054"/>
    </source>
</evidence>
<evidence type="ECO:0000256" key="7">
    <source>
        <dbReference type="ARBA" id="ARBA00022782"/>
    </source>
</evidence>
<dbReference type="Pfam" id="PF07111">
    <property type="entry name" value="HCR"/>
    <property type="match status" value="1"/>
</dbReference>
<dbReference type="OrthoDB" id="193258at2759"/>
<reference evidence="13" key="2">
    <citation type="submission" date="2025-09" db="UniProtKB">
        <authorList>
            <consortium name="Ensembl"/>
        </authorList>
    </citation>
    <scope>IDENTIFICATION</scope>
</reference>
<dbReference type="AlphaFoldDB" id="A0A8C5QPZ5"/>
<dbReference type="Proteomes" id="UP000694569">
    <property type="component" value="Unplaced"/>
</dbReference>
<keyword evidence="9" id="KW-0539">Nucleus</keyword>
<feature type="region of interest" description="Disordered" evidence="12">
    <location>
        <begin position="1"/>
        <end position="58"/>
    </location>
</feature>
<comment type="subcellular location">
    <subcellularLocation>
        <location evidence="3">Cytoplasm</location>
    </subcellularLocation>
    <subcellularLocation>
        <location evidence="2">Nucleus</location>
    </subcellularLocation>
</comment>
<evidence type="ECO:0000313" key="13">
    <source>
        <dbReference type="Ensembl" id="ENSLLEP00000040760.1"/>
    </source>
</evidence>
<keyword evidence="6" id="KW-0963">Cytoplasm</keyword>
<evidence type="ECO:0000256" key="3">
    <source>
        <dbReference type="ARBA" id="ARBA00004496"/>
    </source>
</evidence>
<keyword evidence="14" id="KW-1185">Reference proteome</keyword>
<evidence type="ECO:0000256" key="4">
    <source>
        <dbReference type="ARBA" id="ARBA00016468"/>
    </source>
</evidence>
<proteinExistence type="predicted"/>
<sequence>MAAMEKRAPDTPYMFPSAVGKGHTGLLTPSHFETRRPPPLPLPSAPMPPPRPPPVHEPWADVAEELSQLRKENEELKKRWLRGESTRARSLDRHPPSAPPAESQALEIISQQMQEIRRLELAVADVHEKDEKLARLAREVQDLKRALREGKEAEDTRRLAEEGAATRHQEEVAKLSERHKAEAAALTSHVQTLETELKESREVQEQEASRLRRDLQTANHERECLAEQLSRCHLDLESQISLVQQLRTYIGELVPDNRRLEEQKRERTGLQTTIQTLEKERDTLQTSISLLKTRLSSLTNILALQEAELCKKDVHADGEKTRVLLSRWREKVYSLLVQMKSDEINRNNDNQKIKEKISLLEGSLEESNHQQILFSHSLRDRTAELEMERVRSKSLQDEASAAHAVSDQLRSKAEKAEQAALQLKAMIDRFVEVMSAQEGSLKAALARLVTLGQRVSFAAKRVDATQGLVAQRLALVKLVQDERPKDTAVESDTRRPSYEDLEKEAQFLHEERDRLSSELKRSALLIEGKVKETRERVEAQLVECQHVASDLRQALREAEQREHALTERLAESERRLQETGESEAELREQLRGLKEEYETALQRKASEVEEKTMQQLSQMEKNMLEARREHTKAVVALRQSERQTQREKSRSQETLHTMEEATRLREEQLSRQLRDAERDKNLMIATLRQEGLLSAYQKNRSAAVQAAKCEKDHGGAVPGSKECISAMLAGLQSLGDTLLNEEEDEEEEDGHFNP</sequence>
<evidence type="ECO:0000256" key="10">
    <source>
        <dbReference type="ARBA" id="ARBA00031932"/>
    </source>
</evidence>
<evidence type="ECO:0000256" key="9">
    <source>
        <dbReference type="ARBA" id="ARBA00023242"/>
    </source>
</evidence>
<dbReference type="Ensembl" id="ENSLLET00000042412.1">
    <property type="protein sequence ID" value="ENSLLEP00000040760.1"/>
    <property type="gene ID" value="ENSLLEG00000025948.1"/>
</dbReference>
<reference evidence="13" key="1">
    <citation type="submission" date="2025-08" db="UniProtKB">
        <authorList>
            <consortium name="Ensembl"/>
        </authorList>
    </citation>
    <scope>IDENTIFICATION</scope>
</reference>
<keyword evidence="5" id="KW-0217">Developmental protein</keyword>
<feature type="compositionally biased region" description="Acidic residues" evidence="12">
    <location>
        <begin position="739"/>
        <end position="754"/>
    </location>
</feature>
<dbReference type="GO" id="GO:0005814">
    <property type="term" value="C:centriole"/>
    <property type="evidence" value="ECO:0007669"/>
    <property type="project" value="TreeGrafter"/>
</dbReference>